<comment type="caution">
    <text evidence="1">The sequence shown here is derived from an EMBL/GenBank/DDBJ whole genome shotgun (WGS) entry which is preliminary data.</text>
</comment>
<organism evidence="1 2">
    <name type="scientific">Marinilabilia rubra</name>
    <dbReference type="NCBI Taxonomy" id="2162893"/>
    <lineage>
        <taxon>Bacteria</taxon>
        <taxon>Pseudomonadati</taxon>
        <taxon>Bacteroidota</taxon>
        <taxon>Bacteroidia</taxon>
        <taxon>Marinilabiliales</taxon>
        <taxon>Marinilabiliaceae</taxon>
        <taxon>Marinilabilia</taxon>
    </lineage>
</organism>
<gene>
    <name evidence="1" type="ORF">DDZ16_14975</name>
</gene>
<dbReference type="EMBL" id="QEWP01000013">
    <property type="protein sequence ID" value="PWD98539.1"/>
    <property type="molecule type" value="Genomic_DNA"/>
</dbReference>
<keyword evidence="2" id="KW-1185">Reference proteome</keyword>
<dbReference type="Proteomes" id="UP000244956">
    <property type="component" value="Unassembled WGS sequence"/>
</dbReference>
<protein>
    <submittedName>
        <fullName evidence="1">Uncharacterized protein</fullName>
    </submittedName>
</protein>
<evidence type="ECO:0000313" key="2">
    <source>
        <dbReference type="Proteomes" id="UP000244956"/>
    </source>
</evidence>
<evidence type="ECO:0000313" key="1">
    <source>
        <dbReference type="EMBL" id="PWD98539.1"/>
    </source>
</evidence>
<name>A0A2U2B637_9BACT</name>
<reference evidence="1 2" key="1">
    <citation type="submission" date="2018-05" db="EMBL/GenBank/DDBJ databases">
        <title>Marinilabilia rubrum sp. nov., isolated from saltern sediment.</title>
        <authorList>
            <person name="Zhang R."/>
        </authorList>
    </citation>
    <scope>NUCLEOTIDE SEQUENCE [LARGE SCALE GENOMIC DNA]</scope>
    <source>
        <strain evidence="1 2">WTE16</strain>
    </source>
</reference>
<sequence length="95" mass="10771">MQEREPAKPSIIVSKNLIVLINLMIKNVGPRQEPGVFGSGLPRVIKICPLPTGRQAFRDKNNLPLFIYIKRSRRVTRFFSPSALVCNEGFFSSRL</sequence>
<accession>A0A2U2B637</accession>
<proteinExistence type="predicted"/>
<dbReference type="AlphaFoldDB" id="A0A2U2B637"/>